<dbReference type="InterPro" id="IPR000836">
    <property type="entry name" value="PRTase_dom"/>
</dbReference>
<dbReference type="InterPro" id="IPR029057">
    <property type="entry name" value="PRTase-like"/>
</dbReference>
<gene>
    <name evidence="2" type="ordered locus">SL1344_2696</name>
</gene>
<accession>A0A0H3NKU5</accession>
<evidence type="ECO:0000313" key="2">
    <source>
        <dbReference type="EMBL" id="CBW18798.1"/>
    </source>
</evidence>
<reference evidence="3" key="1">
    <citation type="journal article" date="2012" name="Proc. Natl. Acad. Sci. U.S.A.">
        <title>The transcriptional landscape and small RNAs of Salmonella enterica serovar Typhimurium.</title>
        <authorList>
            <person name="Kroger C."/>
            <person name="Dillon S.C."/>
            <person name="Cameron A.D."/>
            <person name="Papenfort K."/>
            <person name="Sivasankaran S.K."/>
            <person name="Hokamp K."/>
            <person name="Chao Y."/>
            <person name="Sittka A."/>
            <person name="Hebrard M."/>
            <person name="Handler K."/>
            <person name="Colgan A."/>
            <person name="Leekitcharoenphon P."/>
            <person name="Langridge G.C."/>
            <person name="Lohan A.J."/>
            <person name="Loftus B."/>
            <person name="Lucchini S."/>
            <person name="Ussery D.W."/>
            <person name="Dorman C.J."/>
            <person name="Thomson N.R."/>
            <person name="Vogel J."/>
            <person name="Hinton J.C."/>
        </authorList>
    </citation>
    <scope>NUCLEOTIDE SEQUENCE [LARGE SCALE GENOMIC DNA]</scope>
    <source>
        <strain evidence="3">SL1344</strain>
    </source>
</reference>
<sequence length="193" mass="21374">MTGEVKIFCCGTYHPYRYRGERNPKAGDRLSRAMMDLKDHNNQNHKKAIQTFSSLIIDELEHYIIGKKENKKDFTSVPFEVCVVPSHEEGKVSSALQTIAQKICGHYENGKVGQSLQRKTTVPSAHKDNGDRSVANHMATISVVSDVKNKVILLIDDVTTTGGSMIACVNLLKSKGARTVLPLALLETANYEE</sequence>
<proteinExistence type="predicted"/>
<dbReference type="SUPFAM" id="SSF53271">
    <property type="entry name" value="PRTase-like"/>
    <property type="match status" value="1"/>
</dbReference>
<evidence type="ECO:0000313" key="3">
    <source>
        <dbReference type="Proteomes" id="UP000008962"/>
    </source>
</evidence>
<protein>
    <submittedName>
        <fullName evidence="2">Predicted bacteriophage protein</fullName>
    </submittedName>
</protein>
<dbReference type="CDD" id="cd06223">
    <property type="entry name" value="PRTases_typeI"/>
    <property type="match status" value="1"/>
</dbReference>
<dbReference type="EMBL" id="FQ312003">
    <property type="protein sequence ID" value="CBW18798.1"/>
    <property type="molecule type" value="Genomic_DNA"/>
</dbReference>
<keyword evidence="3" id="KW-1185">Reference proteome</keyword>
<organism evidence="2 3">
    <name type="scientific">Salmonella typhimurium (strain SL1344)</name>
    <dbReference type="NCBI Taxonomy" id="216597"/>
    <lineage>
        <taxon>Bacteria</taxon>
        <taxon>Pseudomonadati</taxon>
        <taxon>Pseudomonadota</taxon>
        <taxon>Gammaproteobacteria</taxon>
        <taxon>Enterobacterales</taxon>
        <taxon>Enterobacteriaceae</taxon>
        <taxon>Salmonella</taxon>
    </lineage>
</organism>
<dbReference type="Pfam" id="PF00156">
    <property type="entry name" value="Pribosyltran"/>
    <property type="match status" value="1"/>
</dbReference>
<evidence type="ECO:0000259" key="1">
    <source>
        <dbReference type="Pfam" id="PF00156"/>
    </source>
</evidence>
<name>A0A0H3NKU5_SALTS</name>
<dbReference type="PATRIC" id="fig|216597.6.peg.2995"/>
<dbReference type="HOGENOM" id="CLU_1419541_0_0_6"/>
<dbReference type="AlphaFoldDB" id="A0A0H3NKU5"/>
<dbReference type="Proteomes" id="UP000008962">
    <property type="component" value="Chromosome"/>
</dbReference>
<dbReference type="RefSeq" id="WP_015701350.1">
    <property type="nucleotide sequence ID" value="NC_016810.1"/>
</dbReference>
<feature type="domain" description="Phosphoribosyltransferase" evidence="1">
    <location>
        <begin position="126"/>
        <end position="180"/>
    </location>
</feature>
<dbReference type="Gene3D" id="3.40.50.2020">
    <property type="match status" value="1"/>
</dbReference>
<dbReference type="KEGG" id="sey:SL1344_2696"/>